<dbReference type="Proteomes" id="UP000249248">
    <property type="component" value="Unassembled WGS sequence"/>
</dbReference>
<protein>
    <submittedName>
        <fullName evidence="1">DUF493 domain-containing protein</fullName>
    </submittedName>
</protein>
<evidence type="ECO:0000313" key="2">
    <source>
        <dbReference type="Proteomes" id="UP000249248"/>
    </source>
</evidence>
<gene>
    <name evidence="1" type="ORF">DNU06_11125</name>
</gene>
<sequence length="91" mass="10437">MSATTETYANLKALLDKEKFPKPYVFKFIILTDPVKESEIKNIFDEKAKITLSHSKSKKYTTVNILQNMESSEAIIDKYIAVSKIENVIHI</sequence>
<accession>A0A2W1N1I3</accession>
<dbReference type="AlphaFoldDB" id="A0A2W1N1I3"/>
<keyword evidence="2" id="KW-1185">Reference proteome</keyword>
<dbReference type="SUPFAM" id="SSF117991">
    <property type="entry name" value="YbeD/HP0495-like"/>
    <property type="match status" value="1"/>
</dbReference>
<dbReference type="Gene3D" id="3.30.70.260">
    <property type="match status" value="1"/>
</dbReference>
<proteinExistence type="predicted"/>
<reference evidence="1 2" key="1">
    <citation type="submission" date="2018-06" db="EMBL/GenBank/DDBJ databases">
        <title>The draft genome sequence of Crocinitomix sp. SM1701.</title>
        <authorList>
            <person name="Zhang X."/>
        </authorList>
    </citation>
    <scope>NUCLEOTIDE SEQUENCE [LARGE SCALE GENOMIC DNA]</scope>
    <source>
        <strain evidence="1 2">SM1701</strain>
    </source>
</reference>
<dbReference type="InterPro" id="IPR027471">
    <property type="entry name" value="YbeD-like_sf"/>
</dbReference>
<dbReference type="Pfam" id="PF04359">
    <property type="entry name" value="DUF493"/>
    <property type="match status" value="1"/>
</dbReference>
<organism evidence="1 2">
    <name type="scientific">Putridiphycobacter roseus</name>
    <dbReference type="NCBI Taxonomy" id="2219161"/>
    <lineage>
        <taxon>Bacteria</taxon>
        <taxon>Pseudomonadati</taxon>
        <taxon>Bacteroidota</taxon>
        <taxon>Flavobacteriia</taxon>
        <taxon>Flavobacteriales</taxon>
        <taxon>Crocinitomicaceae</taxon>
        <taxon>Putridiphycobacter</taxon>
    </lineage>
</organism>
<dbReference type="OrthoDB" id="5616097at2"/>
<name>A0A2W1N1I3_9FLAO</name>
<evidence type="ECO:0000313" key="1">
    <source>
        <dbReference type="EMBL" id="PZE16801.1"/>
    </source>
</evidence>
<dbReference type="InterPro" id="IPR007454">
    <property type="entry name" value="UPF0250_YbeD-like"/>
</dbReference>
<dbReference type="RefSeq" id="WP_111063410.1">
    <property type="nucleotide sequence ID" value="NZ_JBHUCU010000007.1"/>
</dbReference>
<dbReference type="EMBL" id="QKSB01000006">
    <property type="protein sequence ID" value="PZE16801.1"/>
    <property type="molecule type" value="Genomic_DNA"/>
</dbReference>
<comment type="caution">
    <text evidence="1">The sequence shown here is derived from an EMBL/GenBank/DDBJ whole genome shotgun (WGS) entry which is preliminary data.</text>
</comment>